<dbReference type="GO" id="GO:0005524">
    <property type="term" value="F:ATP binding"/>
    <property type="evidence" value="ECO:0007669"/>
    <property type="project" value="UniProtKB-KW"/>
</dbReference>
<feature type="transmembrane region" description="Helical" evidence="12">
    <location>
        <begin position="814"/>
        <end position="836"/>
    </location>
</feature>
<dbReference type="OrthoDB" id="9760364at2"/>
<dbReference type="Pfam" id="PF08282">
    <property type="entry name" value="Hydrolase_3"/>
    <property type="match status" value="1"/>
</dbReference>
<dbReference type="InterPro" id="IPR006068">
    <property type="entry name" value="ATPase_P-typ_cation-transptr_C"/>
</dbReference>
<dbReference type="SUPFAM" id="SSF81653">
    <property type="entry name" value="Calcium ATPase, transduction domain A"/>
    <property type="match status" value="1"/>
</dbReference>
<dbReference type="PROSITE" id="PS00154">
    <property type="entry name" value="ATPASE_E1_E2"/>
    <property type="match status" value="1"/>
</dbReference>
<keyword evidence="4" id="KW-0479">Metal-binding</keyword>
<evidence type="ECO:0000256" key="2">
    <source>
        <dbReference type="ARBA" id="ARBA00005675"/>
    </source>
</evidence>
<dbReference type="FunFam" id="3.40.50.1000:FF:000001">
    <property type="entry name" value="Phospholipid-transporting ATPase IC"/>
    <property type="match status" value="1"/>
</dbReference>
<accession>A0A401LBJ2</accession>
<dbReference type="GO" id="GO:0046872">
    <property type="term" value="F:metal ion binding"/>
    <property type="evidence" value="ECO:0007669"/>
    <property type="project" value="UniProtKB-KW"/>
</dbReference>
<dbReference type="InterPro" id="IPR018303">
    <property type="entry name" value="ATPase_P-typ_P_site"/>
</dbReference>
<comment type="similarity">
    <text evidence="2">Belongs to the cation transport ATPase (P-type) (TC 3.A.3) family. Type IIA subfamily.</text>
</comment>
<evidence type="ECO:0000256" key="12">
    <source>
        <dbReference type="SAM" id="Phobius"/>
    </source>
</evidence>
<dbReference type="AlphaFoldDB" id="A0A401LBJ2"/>
<evidence type="ECO:0000313" key="15">
    <source>
        <dbReference type="Proteomes" id="UP000287361"/>
    </source>
</evidence>
<feature type="region of interest" description="Disordered" evidence="11">
    <location>
        <begin position="17"/>
        <end position="44"/>
    </location>
</feature>
<dbReference type="Gene3D" id="3.40.50.1000">
    <property type="entry name" value="HAD superfamily/HAD-like"/>
    <property type="match status" value="1"/>
</dbReference>
<dbReference type="Proteomes" id="UP000287361">
    <property type="component" value="Unassembled WGS sequence"/>
</dbReference>
<evidence type="ECO:0000259" key="13">
    <source>
        <dbReference type="SMART" id="SM00831"/>
    </source>
</evidence>
<dbReference type="InterPro" id="IPR059000">
    <property type="entry name" value="ATPase_P-type_domA"/>
</dbReference>
<dbReference type="InterPro" id="IPR036412">
    <property type="entry name" value="HAD-like_sf"/>
</dbReference>
<dbReference type="Pfam" id="PF00690">
    <property type="entry name" value="Cation_ATPase_N"/>
    <property type="match status" value="1"/>
</dbReference>
<dbReference type="InterPro" id="IPR004014">
    <property type="entry name" value="ATPase_P-typ_cation-transptr_N"/>
</dbReference>
<dbReference type="SUPFAM" id="SSF81665">
    <property type="entry name" value="Calcium ATPase, transmembrane domain M"/>
    <property type="match status" value="1"/>
</dbReference>
<dbReference type="NCBIfam" id="TIGR01494">
    <property type="entry name" value="ATPase_P-type"/>
    <property type="match status" value="2"/>
</dbReference>
<evidence type="ECO:0000256" key="7">
    <source>
        <dbReference type="ARBA" id="ARBA00022842"/>
    </source>
</evidence>
<dbReference type="SFLD" id="SFLDS00003">
    <property type="entry name" value="Haloacid_Dehalogenase"/>
    <property type="match status" value="1"/>
</dbReference>
<evidence type="ECO:0000256" key="10">
    <source>
        <dbReference type="ARBA" id="ARBA00023136"/>
    </source>
</evidence>
<dbReference type="SFLD" id="SFLDF00027">
    <property type="entry name" value="p-type_atpase"/>
    <property type="match status" value="1"/>
</dbReference>
<feature type="transmembrane region" description="Helical" evidence="12">
    <location>
        <begin position="673"/>
        <end position="696"/>
    </location>
</feature>
<dbReference type="InterPro" id="IPR044492">
    <property type="entry name" value="P_typ_ATPase_HD_dom"/>
</dbReference>
<organism evidence="14 15">
    <name type="scientific">Anaerotignum faecicola</name>
    <dbReference type="NCBI Taxonomy" id="2358141"/>
    <lineage>
        <taxon>Bacteria</taxon>
        <taxon>Bacillati</taxon>
        <taxon>Bacillota</taxon>
        <taxon>Clostridia</taxon>
        <taxon>Lachnospirales</taxon>
        <taxon>Anaerotignaceae</taxon>
        <taxon>Anaerotignum</taxon>
    </lineage>
</organism>
<keyword evidence="9 12" id="KW-1133">Transmembrane helix</keyword>
<evidence type="ECO:0000256" key="11">
    <source>
        <dbReference type="SAM" id="MobiDB-lite"/>
    </source>
</evidence>
<evidence type="ECO:0000313" key="14">
    <source>
        <dbReference type="EMBL" id="GCB28923.1"/>
    </source>
</evidence>
<dbReference type="InterPro" id="IPR008250">
    <property type="entry name" value="ATPase_P-typ_transduc_dom_A_sf"/>
</dbReference>
<name>A0A401LBJ2_9FIRM</name>
<evidence type="ECO:0000256" key="6">
    <source>
        <dbReference type="ARBA" id="ARBA00022840"/>
    </source>
</evidence>
<dbReference type="Gene3D" id="3.40.1110.10">
    <property type="entry name" value="Calcium-transporting ATPase, cytoplasmic domain N"/>
    <property type="match status" value="1"/>
</dbReference>
<comment type="caution">
    <text evidence="14">The sequence shown here is derived from an EMBL/GenBank/DDBJ whole genome shotgun (WGS) entry which is preliminary data.</text>
</comment>
<dbReference type="InterPro" id="IPR023299">
    <property type="entry name" value="ATPase_P-typ_cyto_dom_N"/>
</dbReference>
<keyword evidence="10 12" id="KW-0472">Membrane</keyword>
<proteinExistence type="inferred from homology"/>
<keyword evidence="5" id="KW-0547">Nucleotide-binding</keyword>
<feature type="transmembrane region" description="Helical" evidence="12">
    <location>
        <begin position="280"/>
        <end position="302"/>
    </location>
</feature>
<feature type="transmembrane region" description="Helical" evidence="12">
    <location>
        <begin position="84"/>
        <end position="103"/>
    </location>
</feature>
<feature type="transmembrane region" description="Helical" evidence="12">
    <location>
        <begin position="60"/>
        <end position="78"/>
    </location>
</feature>
<dbReference type="Pfam" id="PF13246">
    <property type="entry name" value="Cation_ATPase"/>
    <property type="match status" value="1"/>
</dbReference>
<dbReference type="EMBL" id="BHVZ01000001">
    <property type="protein sequence ID" value="GCB28923.1"/>
    <property type="molecule type" value="Genomic_DNA"/>
</dbReference>
<keyword evidence="6" id="KW-0067">ATP-binding</keyword>
<dbReference type="InterPro" id="IPR023214">
    <property type="entry name" value="HAD_sf"/>
</dbReference>
<dbReference type="PRINTS" id="PR00120">
    <property type="entry name" value="HATPASE"/>
</dbReference>
<dbReference type="FunFam" id="3.40.50.1000:FF:000028">
    <property type="entry name" value="Calcium-transporting P-type ATPase, putative"/>
    <property type="match status" value="1"/>
</dbReference>
<feature type="transmembrane region" description="Helical" evidence="12">
    <location>
        <begin position="250"/>
        <end position="268"/>
    </location>
</feature>
<dbReference type="Gene3D" id="2.70.150.10">
    <property type="entry name" value="Calcium-transporting ATPase, cytoplasmic transduction domain A"/>
    <property type="match status" value="1"/>
</dbReference>
<dbReference type="SMART" id="SM00831">
    <property type="entry name" value="Cation_ATPase_N"/>
    <property type="match status" value="1"/>
</dbReference>
<feature type="transmembrane region" description="Helical" evidence="12">
    <location>
        <begin position="743"/>
        <end position="769"/>
    </location>
</feature>
<evidence type="ECO:0000256" key="1">
    <source>
        <dbReference type="ARBA" id="ARBA00004141"/>
    </source>
</evidence>
<dbReference type="Pfam" id="PF00689">
    <property type="entry name" value="Cation_ATPase_C"/>
    <property type="match status" value="1"/>
</dbReference>
<keyword evidence="7" id="KW-0460">Magnesium</keyword>
<reference evidence="14 15" key="1">
    <citation type="submission" date="2018-10" db="EMBL/GenBank/DDBJ databases">
        <title>Draft Genome Sequence of Anaerotignum sp. KCTC 15736.</title>
        <authorList>
            <person name="Choi S.H."/>
            <person name="Kim J.S."/>
            <person name="Kang S.W."/>
            <person name="Lee J.S."/>
            <person name="Park S.H."/>
        </authorList>
    </citation>
    <scope>NUCLEOTIDE SEQUENCE [LARGE SCALE GENOMIC DNA]</scope>
    <source>
        <strain evidence="14 15">KCTC 15736</strain>
    </source>
</reference>
<dbReference type="GO" id="GO:0016887">
    <property type="term" value="F:ATP hydrolysis activity"/>
    <property type="evidence" value="ECO:0007669"/>
    <property type="project" value="InterPro"/>
</dbReference>
<protein>
    <submittedName>
        <fullName evidence="14">ATPase</fullName>
    </submittedName>
</protein>
<keyword evidence="15" id="KW-1185">Reference proteome</keyword>
<evidence type="ECO:0000256" key="9">
    <source>
        <dbReference type="ARBA" id="ARBA00022989"/>
    </source>
</evidence>
<dbReference type="PANTHER" id="PTHR24093:SF506">
    <property type="entry name" value="CATION-TRANSPORTING ATPASE PMA1"/>
    <property type="match status" value="1"/>
</dbReference>
<evidence type="ECO:0000256" key="5">
    <source>
        <dbReference type="ARBA" id="ARBA00022741"/>
    </source>
</evidence>
<evidence type="ECO:0000256" key="4">
    <source>
        <dbReference type="ARBA" id="ARBA00022723"/>
    </source>
</evidence>
<dbReference type="GO" id="GO:0005388">
    <property type="term" value="F:P-type calcium transporter activity"/>
    <property type="evidence" value="ECO:0007669"/>
    <property type="project" value="TreeGrafter"/>
</dbReference>
<dbReference type="Pfam" id="PF00122">
    <property type="entry name" value="E1-E2_ATPase"/>
    <property type="match status" value="1"/>
</dbReference>
<dbReference type="InterPro" id="IPR023298">
    <property type="entry name" value="ATPase_P-typ_TM_dom_sf"/>
</dbReference>
<evidence type="ECO:0000256" key="3">
    <source>
        <dbReference type="ARBA" id="ARBA00022692"/>
    </source>
</evidence>
<dbReference type="SUPFAM" id="SSF81660">
    <property type="entry name" value="Metal cation-transporting ATPase, ATP-binding domain N"/>
    <property type="match status" value="1"/>
</dbReference>
<keyword evidence="8" id="KW-1278">Translocase</keyword>
<feature type="domain" description="Cation-transporting P-type ATPase N-terminal" evidence="13">
    <location>
        <begin position="2"/>
        <end position="77"/>
    </location>
</feature>
<feature type="transmembrane region" description="Helical" evidence="12">
    <location>
        <begin position="775"/>
        <end position="793"/>
    </location>
</feature>
<sequence>MEWWSMTPTEVLKKLRTEERTGLSENEAKKRLETDGRNRTEQGEGKKGFRRRFLAQFNDFMILLLIGAAVASVAISYWNGEKDFLDAAIILAIVVLNAFLGVLQESRAEKALEALKALSAPKASVLRGGEEKEIPAEEVVQGDILLLAAGDYICADGRILENQGLKTEESAITGEALAIEKEEGVLAEKTLPSDRKNMVLAGSYVLAGRGTVAVTATGMATEIGKIAALLAEQEERETPLQKKLGETGRLLGMGALIICGIIFGMGLLRRQPPFPMFMTSVSLAVAAIPEGLPAIVTIVLAIGMQRMARKNTIIRRLPAVETLGSAEVICSDKTGTLTQNRMKVTRLAAIGKGLEQDEEKRRFILTLFTLCNDVKRQGTKIIGEPTEKALAEAAEEGGVSLKGLWKEMPRIGEVPFSSERKLMTTVHPSGGKWISVTKGAPDILFEKCAYCLDGGRQAVFDGRRKSEARLKNGEMAANALRVVAVAFREWDEEPLFFTAEELERDLVFAGMAGMMDPPRPEAQAAVEICQRAGIRPVMITGDHALTAQAIAAELGIYRAGDTVLTGQELEQMSDEALERAAEDCTVFARVSPAHKVRIVKAFQKEGRVVAMTGDGVNDAPALKAADIGCAMGKNGTEVAKGAADMILMDDNFATIVEAVREGRGIYENIRKAVHFLLSSNIGEIMTIFVAMCFGWATPLLPIQLLWVNLVTDSLPAIALGVDPADADSMEQPPRRGNSLFSDGMVSSIALEGAMIGMLALLAFGIGHIYFDEEGAYITGRTMAFAVLSLSQLIHAFNMRSEHSLFRISPLGNPMLLLAFFIGCLMQIGVIMVLPLAEIFKVCPLNGKEWLVVAALALAPLPIVELEKLCDRRRRKK</sequence>
<gene>
    <name evidence="14" type="ORF">KGMB03357_05840</name>
</gene>
<dbReference type="PRINTS" id="PR00119">
    <property type="entry name" value="CATATPASE"/>
</dbReference>
<dbReference type="SFLD" id="SFLDG00002">
    <property type="entry name" value="C1.7:_P-type_atpase_like"/>
    <property type="match status" value="1"/>
</dbReference>
<evidence type="ECO:0000256" key="8">
    <source>
        <dbReference type="ARBA" id="ARBA00022967"/>
    </source>
</evidence>
<dbReference type="PANTHER" id="PTHR24093">
    <property type="entry name" value="CATION TRANSPORTING ATPASE"/>
    <property type="match status" value="1"/>
</dbReference>
<dbReference type="GO" id="GO:0005886">
    <property type="term" value="C:plasma membrane"/>
    <property type="evidence" value="ECO:0007669"/>
    <property type="project" value="TreeGrafter"/>
</dbReference>
<dbReference type="InterPro" id="IPR001757">
    <property type="entry name" value="P_typ_ATPase"/>
</dbReference>
<comment type="subcellular location">
    <subcellularLocation>
        <location evidence="1">Membrane</location>
        <topology evidence="1">Multi-pass membrane protein</topology>
    </subcellularLocation>
</comment>
<keyword evidence="3 12" id="KW-0812">Transmembrane</keyword>
<dbReference type="Gene3D" id="1.20.1110.10">
    <property type="entry name" value="Calcium-transporting ATPase, transmembrane domain"/>
    <property type="match status" value="1"/>
</dbReference>
<dbReference type="SUPFAM" id="SSF56784">
    <property type="entry name" value="HAD-like"/>
    <property type="match status" value="1"/>
</dbReference>